<dbReference type="Pfam" id="PF00697">
    <property type="entry name" value="PRAI"/>
    <property type="match status" value="1"/>
</dbReference>
<dbReference type="HAMAP" id="MF_00135">
    <property type="entry name" value="PRAI"/>
    <property type="match status" value="1"/>
</dbReference>
<evidence type="ECO:0000256" key="7">
    <source>
        <dbReference type="ARBA" id="ARBA00023141"/>
    </source>
</evidence>
<dbReference type="InterPro" id="IPR011060">
    <property type="entry name" value="RibuloseP-bd_barrel"/>
</dbReference>
<dbReference type="EMBL" id="LPXN01000100">
    <property type="protein sequence ID" value="KZD09063.1"/>
    <property type="molecule type" value="Genomic_DNA"/>
</dbReference>
<dbReference type="NCBIfam" id="NF002295">
    <property type="entry name" value="PRK01222.1-1"/>
    <property type="match status" value="1"/>
</dbReference>
<gene>
    <name evidence="9" type="primary">trpF</name>
    <name evidence="11" type="ORF">AUP43_07605</name>
</gene>
<comment type="caution">
    <text evidence="11">The sequence shown here is derived from an EMBL/GenBank/DDBJ whole genome shotgun (WGS) entry which is preliminary data.</text>
</comment>
<evidence type="ECO:0000256" key="3">
    <source>
        <dbReference type="ARBA" id="ARBA00012572"/>
    </source>
</evidence>
<dbReference type="InterPro" id="IPR001240">
    <property type="entry name" value="PRAI_dom"/>
</dbReference>
<keyword evidence="5 9" id="KW-0028">Amino-acid biosynthesis</keyword>
<keyword evidence="6 9" id="KW-0822">Tryptophan biosynthesis</keyword>
<keyword evidence="8 9" id="KW-0413">Isomerase</keyword>
<evidence type="ECO:0000256" key="2">
    <source>
        <dbReference type="ARBA" id="ARBA00004664"/>
    </source>
</evidence>
<dbReference type="InterPro" id="IPR013785">
    <property type="entry name" value="Aldolase_TIM"/>
</dbReference>
<evidence type="ECO:0000313" key="12">
    <source>
        <dbReference type="Proteomes" id="UP000076400"/>
    </source>
</evidence>
<evidence type="ECO:0000259" key="10">
    <source>
        <dbReference type="Pfam" id="PF00697"/>
    </source>
</evidence>
<keyword evidence="7 9" id="KW-0057">Aromatic amino acid biosynthesis</keyword>
<evidence type="ECO:0000313" key="11">
    <source>
        <dbReference type="EMBL" id="KZD09063.1"/>
    </source>
</evidence>
<reference evidence="11 12" key="1">
    <citation type="submission" date="2015-12" db="EMBL/GenBank/DDBJ databases">
        <title>Genome sequence of Oceanibaculum pacificum MCCC 1A02656.</title>
        <authorList>
            <person name="Lu L."/>
            <person name="Lai Q."/>
            <person name="Shao Z."/>
            <person name="Qian P."/>
        </authorList>
    </citation>
    <scope>NUCLEOTIDE SEQUENCE [LARGE SCALE GENOMIC DNA]</scope>
    <source>
        <strain evidence="11 12">MCCC 1A02656</strain>
    </source>
</reference>
<evidence type="ECO:0000256" key="8">
    <source>
        <dbReference type="ARBA" id="ARBA00023235"/>
    </source>
</evidence>
<accession>A0A154W6H3</accession>
<organism evidence="11 12">
    <name type="scientific">Oceanibaculum pacificum</name>
    <dbReference type="NCBI Taxonomy" id="580166"/>
    <lineage>
        <taxon>Bacteria</taxon>
        <taxon>Pseudomonadati</taxon>
        <taxon>Pseudomonadota</taxon>
        <taxon>Alphaproteobacteria</taxon>
        <taxon>Rhodospirillales</taxon>
        <taxon>Oceanibaculaceae</taxon>
        <taxon>Oceanibaculum</taxon>
    </lineage>
</organism>
<proteinExistence type="inferred from homology"/>
<dbReference type="EC" id="5.3.1.24" evidence="3 9"/>
<evidence type="ECO:0000256" key="9">
    <source>
        <dbReference type="HAMAP-Rule" id="MF_00135"/>
    </source>
</evidence>
<dbReference type="Proteomes" id="UP000076400">
    <property type="component" value="Unassembled WGS sequence"/>
</dbReference>
<name>A0A154W6H3_9PROT</name>
<protein>
    <recommendedName>
        <fullName evidence="4 9">N-(5'-phosphoribosyl)anthranilate isomerase</fullName>
        <shortName evidence="9">PRAI</shortName>
        <ecNumber evidence="3 9">5.3.1.24</ecNumber>
    </recommendedName>
</protein>
<dbReference type="UniPathway" id="UPA00035">
    <property type="reaction ID" value="UER00042"/>
</dbReference>
<sequence>MAGATEVKICGLSTPEAVAAAIEGGADYIGFVFYPRSPRHVTPQQAALLAKAVPASVKIVALTVDATDDLLGEIVEEVHPALLQLHGVETPARVTEIRQRYGVPVMKVLPVAGPADIAAAHAYEDGADRLMFDAKPPKEKKDALPGGNALSFDWQLLAGTEWKKPWLLAGGLRPENVAEAIRISGAPGVDVSSGVEEAPGRKSTALIKAFLKAAKAG</sequence>
<evidence type="ECO:0000256" key="6">
    <source>
        <dbReference type="ARBA" id="ARBA00022822"/>
    </source>
</evidence>
<evidence type="ECO:0000256" key="1">
    <source>
        <dbReference type="ARBA" id="ARBA00001164"/>
    </source>
</evidence>
<dbReference type="InterPro" id="IPR044643">
    <property type="entry name" value="TrpF_fam"/>
</dbReference>
<dbReference type="Gene3D" id="3.20.20.70">
    <property type="entry name" value="Aldolase class I"/>
    <property type="match status" value="1"/>
</dbReference>
<dbReference type="SUPFAM" id="SSF51366">
    <property type="entry name" value="Ribulose-phoshate binding barrel"/>
    <property type="match status" value="1"/>
</dbReference>
<evidence type="ECO:0000256" key="5">
    <source>
        <dbReference type="ARBA" id="ARBA00022605"/>
    </source>
</evidence>
<dbReference type="CDD" id="cd00405">
    <property type="entry name" value="PRAI"/>
    <property type="match status" value="1"/>
</dbReference>
<comment type="similarity">
    <text evidence="9">Belongs to the TrpF family.</text>
</comment>
<dbReference type="RefSeq" id="WP_067555040.1">
    <property type="nucleotide sequence ID" value="NZ_LPXN01000100.1"/>
</dbReference>
<dbReference type="GO" id="GO:0000162">
    <property type="term" value="P:L-tryptophan biosynthetic process"/>
    <property type="evidence" value="ECO:0007669"/>
    <property type="project" value="UniProtKB-UniRule"/>
</dbReference>
<dbReference type="PANTHER" id="PTHR42894:SF1">
    <property type="entry name" value="N-(5'-PHOSPHORIBOSYL)ANTHRANILATE ISOMERASE"/>
    <property type="match status" value="1"/>
</dbReference>
<keyword evidence="12" id="KW-1185">Reference proteome</keyword>
<comment type="pathway">
    <text evidence="2 9">Amino-acid biosynthesis; L-tryptophan biosynthesis; L-tryptophan from chorismate: step 3/5.</text>
</comment>
<dbReference type="AlphaFoldDB" id="A0A154W6H3"/>
<comment type="catalytic activity">
    <reaction evidence="1 9">
        <text>N-(5-phospho-beta-D-ribosyl)anthranilate = 1-(2-carboxyphenylamino)-1-deoxy-D-ribulose 5-phosphate</text>
        <dbReference type="Rhea" id="RHEA:21540"/>
        <dbReference type="ChEBI" id="CHEBI:18277"/>
        <dbReference type="ChEBI" id="CHEBI:58613"/>
        <dbReference type="EC" id="5.3.1.24"/>
    </reaction>
</comment>
<dbReference type="OrthoDB" id="9796196at2"/>
<dbReference type="PANTHER" id="PTHR42894">
    <property type="entry name" value="N-(5'-PHOSPHORIBOSYL)ANTHRANILATE ISOMERASE"/>
    <property type="match status" value="1"/>
</dbReference>
<evidence type="ECO:0000256" key="4">
    <source>
        <dbReference type="ARBA" id="ARBA00022272"/>
    </source>
</evidence>
<feature type="domain" description="N-(5'phosphoribosyl) anthranilate isomerase (PRAI)" evidence="10">
    <location>
        <begin position="7"/>
        <end position="212"/>
    </location>
</feature>
<dbReference type="GO" id="GO:0004640">
    <property type="term" value="F:phosphoribosylanthranilate isomerase activity"/>
    <property type="evidence" value="ECO:0007669"/>
    <property type="project" value="UniProtKB-UniRule"/>
</dbReference>
<dbReference type="STRING" id="580166.AUP43_07605"/>